<dbReference type="InterPro" id="IPR037524">
    <property type="entry name" value="PA14/GLEYA"/>
</dbReference>
<dbReference type="InterPro" id="IPR013039">
    <property type="entry name" value="DUF1588"/>
</dbReference>
<keyword evidence="1 4" id="KW-0349">Heme</keyword>
<dbReference type="InterPro" id="IPR011658">
    <property type="entry name" value="PA14_dom"/>
</dbReference>
<evidence type="ECO:0000256" key="1">
    <source>
        <dbReference type="ARBA" id="ARBA00022617"/>
    </source>
</evidence>
<dbReference type="Pfam" id="PF07637">
    <property type="entry name" value="PSD5"/>
    <property type="match status" value="1"/>
</dbReference>
<dbReference type="Pfam" id="PF07691">
    <property type="entry name" value="PA14"/>
    <property type="match status" value="1"/>
</dbReference>
<name>A0A858RQN6_9BACT</name>
<keyword evidence="3 4" id="KW-0408">Iron</keyword>
<evidence type="ECO:0000256" key="4">
    <source>
        <dbReference type="PROSITE-ProRule" id="PRU00433"/>
    </source>
</evidence>
<reference evidence="7 8" key="1">
    <citation type="submission" date="2020-04" db="EMBL/GenBank/DDBJ databases">
        <title>Luteolibacter sp. G-1-1-1 isolated from soil.</title>
        <authorList>
            <person name="Dahal R.H."/>
        </authorList>
    </citation>
    <scope>NUCLEOTIDE SEQUENCE [LARGE SCALE GENOMIC DNA]</scope>
    <source>
        <strain evidence="7 8">G-1-1-1</strain>
    </source>
</reference>
<dbReference type="RefSeq" id="WP_169456916.1">
    <property type="nucleotide sequence ID" value="NZ_CP051774.1"/>
</dbReference>
<accession>A0A858RQN6</accession>
<dbReference type="SUPFAM" id="SSF46626">
    <property type="entry name" value="Cytochrome c"/>
    <property type="match status" value="1"/>
</dbReference>
<evidence type="ECO:0000259" key="5">
    <source>
        <dbReference type="PROSITE" id="PS51007"/>
    </source>
</evidence>
<dbReference type="Pfam" id="PF07627">
    <property type="entry name" value="PSCyt3"/>
    <property type="match status" value="1"/>
</dbReference>
<feature type="domain" description="PA14" evidence="6">
    <location>
        <begin position="136"/>
        <end position="298"/>
    </location>
</feature>
<dbReference type="SMART" id="SM00758">
    <property type="entry name" value="PA14"/>
    <property type="match status" value="1"/>
</dbReference>
<dbReference type="Proteomes" id="UP000501812">
    <property type="component" value="Chromosome"/>
</dbReference>
<dbReference type="Pfam" id="PF13442">
    <property type="entry name" value="Cytochrome_CBB3"/>
    <property type="match status" value="1"/>
</dbReference>
<dbReference type="GO" id="GO:0046872">
    <property type="term" value="F:metal ion binding"/>
    <property type="evidence" value="ECO:0007669"/>
    <property type="project" value="UniProtKB-KW"/>
</dbReference>
<keyword evidence="2 4" id="KW-0479">Metal-binding</keyword>
<protein>
    <submittedName>
        <fullName evidence="7">DUF1592 domain-containing protein</fullName>
    </submittedName>
</protein>
<dbReference type="InterPro" id="IPR013042">
    <property type="entry name" value="DUF1592"/>
</dbReference>
<dbReference type="Gene3D" id="1.10.760.10">
    <property type="entry name" value="Cytochrome c-like domain"/>
    <property type="match status" value="1"/>
</dbReference>
<evidence type="ECO:0000259" key="6">
    <source>
        <dbReference type="PROSITE" id="PS51820"/>
    </source>
</evidence>
<evidence type="ECO:0000313" key="8">
    <source>
        <dbReference type="Proteomes" id="UP000501812"/>
    </source>
</evidence>
<keyword evidence="8" id="KW-1185">Reference proteome</keyword>
<gene>
    <name evidence="7" type="ORF">HHL09_22460</name>
</gene>
<evidence type="ECO:0000313" key="7">
    <source>
        <dbReference type="EMBL" id="QJE98430.1"/>
    </source>
</evidence>
<dbReference type="Gene3D" id="3.90.182.10">
    <property type="entry name" value="Toxin - Anthrax Protective Antigen,domain 1"/>
    <property type="match status" value="1"/>
</dbReference>
<evidence type="ECO:0000256" key="3">
    <source>
        <dbReference type="ARBA" id="ARBA00023004"/>
    </source>
</evidence>
<dbReference type="InterPro" id="IPR009056">
    <property type="entry name" value="Cyt_c-like_dom"/>
</dbReference>
<proteinExistence type="predicted"/>
<dbReference type="GO" id="GO:0009055">
    <property type="term" value="F:electron transfer activity"/>
    <property type="evidence" value="ECO:0007669"/>
    <property type="project" value="InterPro"/>
</dbReference>
<evidence type="ECO:0000256" key="2">
    <source>
        <dbReference type="ARBA" id="ARBA00022723"/>
    </source>
</evidence>
<dbReference type="GO" id="GO:0020037">
    <property type="term" value="F:heme binding"/>
    <property type="evidence" value="ECO:0007669"/>
    <property type="project" value="InterPro"/>
</dbReference>
<dbReference type="KEGG" id="luo:HHL09_22460"/>
<dbReference type="EMBL" id="CP051774">
    <property type="protein sequence ID" value="QJE98430.1"/>
    <property type="molecule type" value="Genomic_DNA"/>
</dbReference>
<dbReference type="InterPro" id="IPR036909">
    <property type="entry name" value="Cyt_c-like_dom_sf"/>
</dbReference>
<dbReference type="AlphaFoldDB" id="A0A858RQN6"/>
<dbReference type="PROSITE" id="PS51007">
    <property type="entry name" value="CYTC"/>
    <property type="match status" value="1"/>
</dbReference>
<sequence length="772" mass="86392">MRGISVYLWTGLAGILPAQEAVPTGEAIYAQHCASCHGKNGEGVEDECDEPLQGDRSLQSLSRYIDKRMPEDDPDLLNAEESHRVAEYIMGAFYSPEARAKTTPPPKMAVARLTNRQYRESVADLIGSFGQITAPGEGRGLKAQYFQSDGMNKKARKVLDREDQHLDFEFAEGPPCEGITPDQFSIAWDGSLLAPATGWYEFRLSTPNGARVYLNGEQQDGDGNFRDDSSAKRQTTLIDEWVSSGAEMRVKTARIFLLGGRSYPFRLDYFKFQEKRAMVKLEWKQPRADWAVLAAPYLSPASAAHVAVADTVFPPDDASEGYERGTEVSKAWHEAITASAVDVSNQVVARLQRLSGVKDDDPERVPKLKDFTASFAERAFRRPLSAELRQTYVDRAFGEGIAPDQAIKRAVILILTSPRFLYPELGKEKDEFTVASRLALGFWDSLPDQILADAAKAGQLRTPEQVQAQAQRLLADPRAKAKVGEFFQRWLKLDAEADLQKDAEDYPGFDSTLVADLRRSLELFVERVVWGEKSDYRELLEADYVLFNERLARFYNAPIPEGGGFQPVKFDPEHRAGVLTHPFLMARLAHHDGTSPIHRGVFLTRNVLGGFLKPPPEAIAFDDHRFDPKMTMREKVAEMTRNANCMTCHETINPLGFSLENFDAVGRFRTTEKERPINTEADFLTQEGDVLRLKGPLDVAGYAVKSESARRGFIRQLFQYELKQNPNSYGLDTLSRLDTSFTASGHHVRQLLVDMQSLAASHGVNNPDQASR</sequence>
<organism evidence="7 8">
    <name type="scientific">Luteolibacter luteus</name>
    <dbReference type="NCBI Taxonomy" id="2728835"/>
    <lineage>
        <taxon>Bacteria</taxon>
        <taxon>Pseudomonadati</taxon>
        <taxon>Verrucomicrobiota</taxon>
        <taxon>Verrucomicrobiia</taxon>
        <taxon>Verrucomicrobiales</taxon>
        <taxon>Verrucomicrobiaceae</taxon>
        <taxon>Luteolibacter</taxon>
    </lineage>
</organism>
<dbReference type="InterPro" id="IPR013043">
    <property type="entry name" value="DUF1595"/>
</dbReference>
<dbReference type="PROSITE" id="PS51820">
    <property type="entry name" value="PA14"/>
    <property type="match status" value="1"/>
</dbReference>
<dbReference type="SUPFAM" id="SSF56988">
    <property type="entry name" value="Anthrax protective antigen"/>
    <property type="match status" value="1"/>
</dbReference>
<feature type="domain" description="Cytochrome c" evidence="5">
    <location>
        <begin position="20"/>
        <end position="130"/>
    </location>
</feature>
<dbReference type="Pfam" id="PF07631">
    <property type="entry name" value="PSD4"/>
    <property type="match status" value="1"/>
</dbReference>